<name>A0A291N1H1_SPHYA</name>
<dbReference type="Proteomes" id="UP000219422">
    <property type="component" value="Chromosome"/>
</dbReference>
<dbReference type="GeneID" id="57777981"/>
<accession>A0A291N1H1</accession>
<proteinExistence type="predicted"/>
<dbReference type="AlphaFoldDB" id="A0A291N1H1"/>
<dbReference type="RefSeq" id="WP_097384085.1">
    <property type="nucleotide sequence ID" value="NZ_CP023741.1"/>
</dbReference>
<reference evidence="1 2" key="1">
    <citation type="submission" date="2017-10" db="EMBL/GenBank/DDBJ databases">
        <title>Sphingobium yanoikuyae S72.</title>
        <authorList>
            <person name="Sanchez E."/>
            <person name="Bustos P."/>
            <person name="Mendoza P."/>
            <person name="Guo X."/>
            <person name="Mendoza A."/>
        </authorList>
    </citation>
    <scope>NUCLEOTIDE SEQUENCE [LARGE SCALE GENOMIC DNA]</scope>
    <source>
        <strain evidence="1 2">S72</strain>
    </source>
</reference>
<dbReference type="EMBL" id="CP023741">
    <property type="protein sequence ID" value="ATI81010.1"/>
    <property type="molecule type" value="Genomic_DNA"/>
</dbReference>
<organism evidence="1 2">
    <name type="scientific">Sphingobium yanoikuyae</name>
    <name type="common">Sphingomonas yanoikuyae</name>
    <dbReference type="NCBI Taxonomy" id="13690"/>
    <lineage>
        <taxon>Bacteria</taxon>
        <taxon>Pseudomonadati</taxon>
        <taxon>Pseudomonadota</taxon>
        <taxon>Alphaproteobacteria</taxon>
        <taxon>Sphingomonadales</taxon>
        <taxon>Sphingomonadaceae</taxon>
        <taxon>Sphingobium</taxon>
    </lineage>
</organism>
<sequence>MIDPQELFDRVKQLWPAEVPILANEENDIYWSLEKRLGDDDWMQIAAWSSIRLSKNMQRQLSLKANKPF</sequence>
<dbReference type="KEGG" id="sya:A6768_14175"/>
<evidence type="ECO:0000313" key="2">
    <source>
        <dbReference type="Proteomes" id="UP000219422"/>
    </source>
</evidence>
<gene>
    <name evidence="1" type="ORF">A6768_14175</name>
</gene>
<protein>
    <submittedName>
        <fullName evidence="1">Uncharacterized protein</fullName>
    </submittedName>
</protein>
<evidence type="ECO:0000313" key="1">
    <source>
        <dbReference type="EMBL" id="ATI81010.1"/>
    </source>
</evidence>